<accession>J3NE01</accession>
<sequence length="424" mass="48550">MWCEKPVSAGSGKDWVVEMEKMLDGADRAAETARWSKPSIYRVPEWLKDMATDDGAYRPRLVSLGPFHHDDELLRPMEEHKRRAVLHIVKRSRKRLGEFAAAIAGVADELLDAYDNLGGRWRREDEGGRRRFVEMMVLDGCFLLEMMKGLSDRRAPDDYAPNDPVFSVHGMLCLWVGIRGDMLVIENQIPLLALYRLEQVWRGNTPLSEKDINNLVLNFVYDPLKDREMPREDIIENKLCLHPLDIYHKNFCELTEAGIHLKKCRGTHVIDYRSRVLCLPTVSIHDGTEKIFLNLLAFERLHGDAGSEATDYMIFMDNIVNSERDVALLRSKGIIRNLLSSDTEAAQLFNNLSKGAVLSPFSRLHDVRRKVNAHCRRPWNRWRAILEHNYMSNPCVLISLIAAAILLVATLLQTVYSVLGVYKS</sequence>
<dbReference type="InterPro" id="IPR004158">
    <property type="entry name" value="DUF247_pln"/>
</dbReference>
<keyword evidence="1" id="KW-0472">Membrane</keyword>
<dbReference type="EnsemblPlants" id="OB12G22090.1">
    <property type="protein sequence ID" value="OB12G22090.1"/>
    <property type="gene ID" value="OB12G22090"/>
</dbReference>
<keyword evidence="1" id="KW-1133">Transmembrane helix</keyword>
<reference evidence="2" key="1">
    <citation type="journal article" date="2013" name="Nat. Commun.">
        <title>Whole-genome sequencing of Oryza brachyantha reveals mechanisms underlying Oryza genome evolution.</title>
        <authorList>
            <person name="Chen J."/>
            <person name="Huang Q."/>
            <person name="Gao D."/>
            <person name="Wang J."/>
            <person name="Lang Y."/>
            <person name="Liu T."/>
            <person name="Li B."/>
            <person name="Bai Z."/>
            <person name="Luis Goicoechea J."/>
            <person name="Liang C."/>
            <person name="Chen C."/>
            <person name="Zhang W."/>
            <person name="Sun S."/>
            <person name="Liao Y."/>
            <person name="Zhang X."/>
            <person name="Yang L."/>
            <person name="Song C."/>
            <person name="Wang M."/>
            <person name="Shi J."/>
            <person name="Liu G."/>
            <person name="Liu J."/>
            <person name="Zhou H."/>
            <person name="Zhou W."/>
            <person name="Yu Q."/>
            <person name="An N."/>
            <person name="Chen Y."/>
            <person name="Cai Q."/>
            <person name="Wang B."/>
            <person name="Liu B."/>
            <person name="Min J."/>
            <person name="Huang Y."/>
            <person name="Wu H."/>
            <person name="Li Z."/>
            <person name="Zhang Y."/>
            <person name="Yin Y."/>
            <person name="Song W."/>
            <person name="Jiang J."/>
            <person name="Jackson S.A."/>
            <person name="Wing R.A."/>
            <person name="Wang J."/>
            <person name="Chen M."/>
        </authorList>
    </citation>
    <scope>NUCLEOTIDE SEQUENCE [LARGE SCALE GENOMIC DNA]</scope>
    <source>
        <strain evidence="2">cv. IRGC 101232</strain>
    </source>
</reference>
<evidence type="ECO:0000313" key="2">
    <source>
        <dbReference type="EnsemblPlants" id="OB12G22090.1"/>
    </source>
</evidence>
<dbReference type="HOGENOM" id="CLU_020188_0_2_1"/>
<dbReference type="PANTHER" id="PTHR31170:SF18">
    <property type="entry name" value="(WILD MALAYSIAN BANANA) HYPOTHETICAL PROTEIN"/>
    <property type="match status" value="1"/>
</dbReference>
<organism evidence="2">
    <name type="scientific">Oryza brachyantha</name>
    <name type="common">malo sina</name>
    <dbReference type="NCBI Taxonomy" id="4533"/>
    <lineage>
        <taxon>Eukaryota</taxon>
        <taxon>Viridiplantae</taxon>
        <taxon>Streptophyta</taxon>
        <taxon>Embryophyta</taxon>
        <taxon>Tracheophyta</taxon>
        <taxon>Spermatophyta</taxon>
        <taxon>Magnoliopsida</taxon>
        <taxon>Liliopsida</taxon>
        <taxon>Poales</taxon>
        <taxon>Poaceae</taxon>
        <taxon>BOP clade</taxon>
        <taxon>Oryzoideae</taxon>
        <taxon>Oryzeae</taxon>
        <taxon>Oryzinae</taxon>
        <taxon>Oryza</taxon>
    </lineage>
</organism>
<evidence type="ECO:0000256" key="1">
    <source>
        <dbReference type="SAM" id="Phobius"/>
    </source>
</evidence>
<reference evidence="2" key="2">
    <citation type="submission" date="2013-04" db="UniProtKB">
        <authorList>
            <consortium name="EnsemblPlants"/>
        </authorList>
    </citation>
    <scope>IDENTIFICATION</scope>
</reference>
<keyword evidence="3" id="KW-1185">Reference proteome</keyword>
<dbReference type="eggNOG" id="ENOG502QR4P">
    <property type="taxonomic scope" value="Eukaryota"/>
</dbReference>
<dbReference type="Proteomes" id="UP000006038">
    <property type="component" value="Chromosome 12"/>
</dbReference>
<dbReference type="PANTHER" id="PTHR31170">
    <property type="entry name" value="BNAC04G53230D PROTEIN"/>
    <property type="match status" value="1"/>
</dbReference>
<dbReference type="Gramene" id="OB12G22090.1">
    <property type="protein sequence ID" value="OB12G22090.1"/>
    <property type="gene ID" value="OB12G22090"/>
</dbReference>
<proteinExistence type="predicted"/>
<dbReference type="Pfam" id="PF03140">
    <property type="entry name" value="DUF247"/>
    <property type="match status" value="1"/>
</dbReference>
<keyword evidence="1" id="KW-0812">Transmembrane</keyword>
<dbReference type="AlphaFoldDB" id="J3NE01"/>
<dbReference type="OMA" id="LARCANY"/>
<evidence type="ECO:0000313" key="3">
    <source>
        <dbReference type="Proteomes" id="UP000006038"/>
    </source>
</evidence>
<protein>
    <submittedName>
        <fullName evidence="2">Uncharacterized protein</fullName>
    </submittedName>
</protein>
<name>J3NE01_ORYBR</name>
<dbReference type="STRING" id="4533.J3NE01"/>
<feature type="transmembrane region" description="Helical" evidence="1">
    <location>
        <begin position="396"/>
        <end position="422"/>
    </location>
</feature>